<evidence type="ECO:0000313" key="7">
    <source>
        <dbReference type="Proteomes" id="UP001148838"/>
    </source>
</evidence>
<feature type="transmembrane region" description="Helical" evidence="5">
    <location>
        <begin position="522"/>
        <end position="539"/>
    </location>
</feature>
<dbReference type="Gene3D" id="1.20.1250.20">
    <property type="entry name" value="MFS general substrate transporter like domains"/>
    <property type="match status" value="2"/>
</dbReference>
<feature type="transmembrane region" description="Helical" evidence="5">
    <location>
        <begin position="455"/>
        <end position="478"/>
    </location>
</feature>
<gene>
    <name evidence="6" type="ORF">ANN_20992</name>
</gene>
<evidence type="ECO:0000256" key="5">
    <source>
        <dbReference type="SAM" id="Phobius"/>
    </source>
</evidence>
<dbReference type="EMBL" id="JAJSOF020000029">
    <property type="protein sequence ID" value="KAJ4432373.1"/>
    <property type="molecule type" value="Genomic_DNA"/>
</dbReference>
<proteinExistence type="predicted"/>
<comment type="caution">
    <text evidence="6">The sequence shown here is derived from an EMBL/GenBank/DDBJ whole genome shotgun (WGS) entry which is preliminary data.</text>
</comment>
<dbReference type="Gene3D" id="1.10.286.90">
    <property type="entry name" value="MFS transporter, transmembrane helix TM10b"/>
    <property type="match status" value="1"/>
</dbReference>
<evidence type="ECO:0000256" key="2">
    <source>
        <dbReference type="ARBA" id="ARBA00022692"/>
    </source>
</evidence>
<evidence type="ECO:0000313" key="6">
    <source>
        <dbReference type="EMBL" id="KAJ4432373.1"/>
    </source>
</evidence>
<dbReference type="Proteomes" id="UP001148838">
    <property type="component" value="Unassembled WGS sequence"/>
</dbReference>
<organism evidence="6 7">
    <name type="scientific">Periplaneta americana</name>
    <name type="common">American cockroach</name>
    <name type="synonym">Blatta americana</name>
    <dbReference type="NCBI Taxonomy" id="6978"/>
    <lineage>
        <taxon>Eukaryota</taxon>
        <taxon>Metazoa</taxon>
        <taxon>Ecdysozoa</taxon>
        <taxon>Arthropoda</taxon>
        <taxon>Hexapoda</taxon>
        <taxon>Insecta</taxon>
        <taxon>Pterygota</taxon>
        <taxon>Neoptera</taxon>
        <taxon>Polyneoptera</taxon>
        <taxon>Dictyoptera</taxon>
        <taxon>Blattodea</taxon>
        <taxon>Blattoidea</taxon>
        <taxon>Blattidae</taxon>
        <taxon>Blattinae</taxon>
        <taxon>Periplaneta</taxon>
    </lineage>
</organism>
<feature type="transmembrane region" description="Helical" evidence="5">
    <location>
        <begin position="490"/>
        <end position="510"/>
    </location>
</feature>
<evidence type="ECO:0000256" key="3">
    <source>
        <dbReference type="ARBA" id="ARBA00022989"/>
    </source>
</evidence>
<sequence>MKYEMAVIDSKKQERDEFDELMVHIGVNGKFQLRFNLLFNMLFVLIFSICCFNVYIALTVPGHWCHVPGRNETNYTIEEWKEMNIPKLKWVGHVMRMDASEPCKRIILTNPGDKRRRGRPHLRWIDGVEEDLVRMGYRNWRTVAQDRDRWQRLLREARAHNGLDESGYGFRKCQMYNTTVTYNRTIFEELEEHRSIIDCQHGWEYDTTWYKMTVPTQEDWVCDKELYVANSLFAARAGEALGSLVFGHLGDTMGRRPVLFIAVATMVVGRRGTVVFREEIAHSNAPVLRLDWWYLHTHRPGMDYWRRVESYAAKCLNVQHMSNTFRMFPESPRWLASSGKTAECEKVLSNIAHVNGNTLPENTFTILKKADQAKEGHFGVGSLFSSWRLARNTFLELEQLEPLEKITFPISILNRTPHRETFRACMHSNQTCFVRDRAYLLGFRTKPIRAGSLQWLVTSLVVGVKFLITITVYVGYLLNTEIYPICVRQSGSSVGFTGSGTLGVVAPYIAYLGSAVGVNYPYFILAGLALLGAVCSLLLPETLNEKLPETLADAAQFGLNQKFWSLPSRQRGQMKATELKTEEL</sequence>
<dbReference type="InterPro" id="IPR036259">
    <property type="entry name" value="MFS_trans_sf"/>
</dbReference>
<comment type="subcellular location">
    <subcellularLocation>
        <location evidence="1">Membrane</location>
        <topology evidence="1">Multi-pass membrane protein</topology>
    </subcellularLocation>
</comment>
<keyword evidence="3 5" id="KW-1133">Transmembrane helix</keyword>
<dbReference type="PANTHER" id="PTHR24064">
    <property type="entry name" value="SOLUTE CARRIER FAMILY 22 MEMBER"/>
    <property type="match status" value="1"/>
</dbReference>
<name>A0ABQ8SE53_PERAM</name>
<reference evidence="6 7" key="1">
    <citation type="journal article" date="2022" name="Allergy">
        <title>Genome assembly and annotation of Periplaneta americana reveal a comprehensive cockroach allergen profile.</title>
        <authorList>
            <person name="Wang L."/>
            <person name="Xiong Q."/>
            <person name="Saelim N."/>
            <person name="Wang L."/>
            <person name="Nong W."/>
            <person name="Wan A.T."/>
            <person name="Shi M."/>
            <person name="Liu X."/>
            <person name="Cao Q."/>
            <person name="Hui J.H.L."/>
            <person name="Sookrung N."/>
            <person name="Leung T.F."/>
            <person name="Tungtrongchitr A."/>
            <person name="Tsui S.K.W."/>
        </authorList>
    </citation>
    <scope>NUCLEOTIDE SEQUENCE [LARGE SCALE GENOMIC DNA]</scope>
    <source>
        <strain evidence="6">PWHHKU_190912</strain>
    </source>
</reference>
<protein>
    <submittedName>
        <fullName evidence="6">Uncharacterized protein</fullName>
    </submittedName>
</protein>
<keyword evidence="7" id="KW-1185">Reference proteome</keyword>
<evidence type="ECO:0000256" key="1">
    <source>
        <dbReference type="ARBA" id="ARBA00004141"/>
    </source>
</evidence>
<dbReference type="SUPFAM" id="SSF103473">
    <property type="entry name" value="MFS general substrate transporter"/>
    <property type="match status" value="1"/>
</dbReference>
<accession>A0ABQ8SE53</accession>
<evidence type="ECO:0000256" key="4">
    <source>
        <dbReference type="ARBA" id="ARBA00023136"/>
    </source>
</evidence>
<keyword evidence="4 5" id="KW-0472">Membrane</keyword>
<feature type="transmembrane region" description="Helical" evidence="5">
    <location>
        <begin position="37"/>
        <end position="58"/>
    </location>
</feature>
<keyword evidence="2 5" id="KW-0812">Transmembrane</keyword>